<organism evidence="2 3">
    <name type="scientific">Solitalea canadensis (strain ATCC 29591 / DSM 3403 / JCM 21819 / LMG 8368 / NBRC 15130 / NCIMB 12057 / USAM 9D)</name>
    <name type="common">Flexibacter canadensis</name>
    <dbReference type="NCBI Taxonomy" id="929556"/>
    <lineage>
        <taxon>Bacteria</taxon>
        <taxon>Pseudomonadati</taxon>
        <taxon>Bacteroidota</taxon>
        <taxon>Sphingobacteriia</taxon>
        <taxon>Sphingobacteriales</taxon>
        <taxon>Sphingobacteriaceae</taxon>
        <taxon>Solitalea</taxon>
    </lineage>
</organism>
<dbReference type="eggNOG" id="COG0346">
    <property type="taxonomic scope" value="Bacteria"/>
</dbReference>
<dbReference type="EMBL" id="CP003349">
    <property type="protein sequence ID" value="AFD07563.1"/>
    <property type="molecule type" value="Genomic_DNA"/>
</dbReference>
<dbReference type="AlphaFoldDB" id="H8KUS9"/>
<dbReference type="HOGENOM" id="CLU_105391_0_0_10"/>
<protein>
    <recommendedName>
        <fullName evidence="1">VOC domain-containing protein</fullName>
    </recommendedName>
</protein>
<dbReference type="PROSITE" id="PS51819">
    <property type="entry name" value="VOC"/>
    <property type="match status" value="1"/>
</dbReference>
<feature type="domain" description="VOC" evidence="1">
    <location>
        <begin position="2"/>
        <end position="117"/>
    </location>
</feature>
<dbReference type="SUPFAM" id="SSF54593">
    <property type="entry name" value="Glyoxalase/Bleomycin resistance protein/Dihydroxybiphenyl dioxygenase"/>
    <property type="match status" value="1"/>
</dbReference>
<proteinExistence type="predicted"/>
<accession>H8KUS9</accession>
<dbReference type="KEGG" id="scn:Solca_2529"/>
<dbReference type="RefSeq" id="WP_014680790.1">
    <property type="nucleotide sequence ID" value="NC_017770.1"/>
</dbReference>
<dbReference type="Pfam" id="PF22677">
    <property type="entry name" value="Ble-like_N"/>
    <property type="match status" value="1"/>
</dbReference>
<dbReference type="Gene3D" id="3.10.180.10">
    <property type="entry name" value="2,3-Dihydroxybiphenyl 1,2-Dioxygenase, domain 1"/>
    <property type="match status" value="1"/>
</dbReference>
<evidence type="ECO:0000313" key="2">
    <source>
        <dbReference type="EMBL" id="AFD07563.1"/>
    </source>
</evidence>
<evidence type="ECO:0000259" key="1">
    <source>
        <dbReference type="PROSITE" id="PS51819"/>
    </source>
</evidence>
<sequence length="218" mass="24874">MNIKEVHILTNDLKKTAAFYSDLLGFTIIEKDLQHVSFSVNQTILRFSLTTSIINPVYHLAFDIPNNTFDEAFTWLAPKAEILNVTPESKIADFVRWNAKSFYFFDSNGNILEFITRYDNHVETTAAFNASAVLSVSEVGIVTDNVNDTSNKLVAKYDLQFFSKQPPLPDFTVLGDNNGLFIIVQKDRAWYPTDKKSSVFYTKVIFEDKGQLQEFELT</sequence>
<dbReference type="InterPro" id="IPR053863">
    <property type="entry name" value="Glyoxy/Ble-like_N"/>
</dbReference>
<name>H8KUS9_SOLCM</name>
<dbReference type="InterPro" id="IPR037523">
    <property type="entry name" value="VOC_core"/>
</dbReference>
<dbReference type="InterPro" id="IPR029068">
    <property type="entry name" value="Glyas_Bleomycin-R_OHBP_Dase"/>
</dbReference>
<evidence type="ECO:0000313" key="3">
    <source>
        <dbReference type="Proteomes" id="UP000007590"/>
    </source>
</evidence>
<reference evidence="2" key="1">
    <citation type="submission" date="2012-02" db="EMBL/GenBank/DDBJ databases">
        <title>The complete genome of Solitalea canadensis DSM 3403.</title>
        <authorList>
            <consortium name="US DOE Joint Genome Institute (JGI-PGF)"/>
            <person name="Lucas S."/>
            <person name="Copeland A."/>
            <person name="Lapidus A."/>
            <person name="Glavina del Rio T."/>
            <person name="Dalin E."/>
            <person name="Tice H."/>
            <person name="Bruce D."/>
            <person name="Goodwin L."/>
            <person name="Pitluck S."/>
            <person name="Peters L."/>
            <person name="Ovchinnikova G."/>
            <person name="Lu M."/>
            <person name="Kyrpides N."/>
            <person name="Mavromatis K."/>
            <person name="Ivanova N."/>
            <person name="Brettin T."/>
            <person name="Detter J.C."/>
            <person name="Han C."/>
            <person name="Larimer F."/>
            <person name="Land M."/>
            <person name="Hauser L."/>
            <person name="Markowitz V."/>
            <person name="Cheng J.-F."/>
            <person name="Hugenholtz P."/>
            <person name="Woyke T."/>
            <person name="Wu D."/>
            <person name="Spring S."/>
            <person name="Schroeder M."/>
            <person name="Kopitz M."/>
            <person name="Brambilla E."/>
            <person name="Klenk H.-P."/>
            <person name="Eisen J.A."/>
        </authorList>
    </citation>
    <scope>NUCLEOTIDE SEQUENCE</scope>
    <source>
        <strain evidence="2">DSM 3403</strain>
    </source>
</reference>
<keyword evidence="3" id="KW-1185">Reference proteome</keyword>
<dbReference type="CDD" id="cd06587">
    <property type="entry name" value="VOC"/>
    <property type="match status" value="1"/>
</dbReference>
<dbReference type="STRING" id="929556.Solca_2529"/>
<dbReference type="Proteomes" id="UP000007590">
    <property type="component" value="Chromosome"/>
</dbReference>
<gene>
    <name evidence="2" type="ordered locus">Solca_2529</name>
</gene>
<dbReference type="OrthoDB" id="2703022at2"/>